<keyword evidence="3" id="KW-1185">Reference proteome</keyword>
<accession>A0A2A6ZDW1</accession>
<feature type="transmembrane region" description="Helical" evidence="1">
    <location>
        <begin position="37"/>
        <end position="58"/>
    </location>
</feature>
<keyword evidence="1" id="KW-0812">Transmembrane</keyword>
<feature type="transmembrane region" description="Helical" evidence="1">
    <location>
        <begin position="334"/>
        <end position="360"/>
    </location>
</feature>
<organism evidence="2 3">
    <name type="scientific">Faecalibacterium langellae</name>
    <dbReference type="NCBI Taxonomy" id="3435293"/>
    <lineage>
        <taxon>Bacteria</taxon>
        <taxon>Bacillati</taxon>
        <taxon>Bacillota</taxon>
        <taxon>Clostridia</taxon>
        <taxon>Eubacteriales</taxon>
        <taxon>Oscillospiraceae</taxon>
        <taxon>Faecalibacterium</taxon>
    </lineage>
</organism>
<evidence type="ECO:0000256" key="1">
    <source>
        <dbReference type="SAM" id="Phobius"/>
    </source>
</evidence>
<feature type="transmembrane region" description="Helical" evidence="1">
    <location>
        <begin position="237"/>
        <end position="253"/>
    </location>
</feature>
<feature type="transmembrane region" description="Helical" evidence="1">
    <location>
        <begin position="392"/>
        <end position="413"/>
    </location>
</feature>
<feature type="transmembrane region" description="Helical" evidence="1">
    <location>
        <begin position="187"/>
        <end position="208"/>
    </location>
</feature>
<reference evidence="2 3" key="1">
    <citation type="journal article" date="2017" name="Front. Microbiol.">
        <title>New Insights into the Diversity of the Genus Faecalibacterium.</title>
        <authorList>
            <person name="Benevides L."/>
            <person name="Burman S."/>
            <person name="Martin R."/>
            <person name="Robert V."/>
            <person name="Thomas M."/>
            <person name="Miquel S."/>
            <person name="Chain F."/>
            <person name="Sokol H."/>
            <person name="Bermudez-Humaran L.G."/>
            <person name="Morrison M."/>
            <person name="Langella P."/>
            <person name="Azevedo V.A."/>
            <person name="Chatel J.M."/>
            <person name="Soares S."/>
        </authorList>
    </citation>
    <scope>NUCLEOTIDE SEQUENCE [LARGE SCALE GENOMIC DNA]</scope>
    <source>
        <strain evidence="3">CNCM I-4540</strain>
    </source>
</reference>
<dbReference type="AlphaFoldDB" id="A0A2A6ZDW1"/>
<feature type="transmembrane region" description="Helical" evidence="1">
    <location>
        <begin position="67"/>
        <end position="86"/>
    </location>
</feature>
<dbReference type="EMBL" id="NMTQ01000011">
    <property type="protein sequence ID" value="PDX59562.1"/>
    <property type="molecule type" value="Genomic_DNA"/>
</dbReference>
<keyword evidence="1" id="KW-1133">Transmembrane helix</keyword>
<name>A0A2A6ZDW1_9FIRM</name>
<feature type="transmembrane region" description="Helical" evidence="1">
    <location>
        <begin position="153"/>
        <end position="175"/>
    </location>
</feature>
<evidence type="ECO:0000313" key="3">
    <source>
        <dbReference type="Proteomes" id="UP000220752"/>
    </source>
</evidence>
<feature type="transmembrane region" description="Helical" evidence="1">
    <location>
        <begin position="214"/>
        <end position="230"/>
    </location>
</feature>
<keyword evidence="1" id="KW-0472">Membrane</keyword>
<comment type="caution">
    <text evidence="2">The sequence shown here is derived from an EMBL/GenBank/DDBJ whole genome shotgun (WGS) entry which is preliminary data.</text>
</comment>
<protein>
    <submittedName>
        <fullName evidence="2">Uncharacterized protein</fullName>
    </submittedName>
</protein>
<dbReference type="Proteomes" id="UP000220752">
    <property type="component" value="Unassembled WGS sequence"/>
</dbReference>
<evidence type="ECO:0000313" key="2">
    <source>
        <dbReference type="EMBL" id="PDX59562.1"/>
    </source>
</evidence>
<feature type="transmembrane region" description="Helical" evidence="1">
    <location>
        <begin position="259"/>
        <end position="280"/>
    </location>
</feature>
<gene>
    <name evidence="2" type="ORF">CGS46_01255</name>
</gene>
<sequence length="639" mass="71321">MSGIVSRLSVLGKVWLGLAAGALALIVFGLAAPGSSLFFPLVSLWCNAALFALALLVLRRAGVELDLFHKAVLVGLWAAAVLYFYWTLGSRTFLYHWDYVNYILKQYHAEAAFAQSAGAGFRFLLDSITEDYTSFITLFTEFPFCLSGKTGDDYAFCQVFSVLPSLLVLLAGLTVKVGRMLRVKNRFWYFLIGFSWCSTFPFVRMSAVLGQPDWFGLIFAFMLMLLTLDYRFDGIDLPRYLLIFAATAGIILTRRWYLYFVVGYCFAYVLMLAVSSIRLAKDGQPSRAVHRMVRLVVFGLCAAGAMVLLLLPMVRKILSFDYAGRYSYYNFGGITLELAAQTLRIGLLNFILIGMGLWFAAKRRLPALPCLAGAELLVSLVLFTRVQNTGSHQMLLFVPGWLLLFLVGSAALADGLKKHTAVKLCYWGFTTVFAVSVRCSPLTTVALPGFVVDHFPLKAVSEFVRLDKLTYDRTDAPQIQRVDDWIDAHCDAEKGEFAYMIPHDMLYNSDMFQYAALPDIQLQGKLSAGISIPGTHEFPVRFFEAKYVLTAEPLPQTFVSGGELSGRWNALFCAARDAHFTQAASFDMGNGTVFTVWERTEPADRAEVEYYLNAFAQEDALYPEMFSQVAEAWLAGHGL</sequence>
<proteinExistence type="predicted"/>
<feature type="transmembrane region" description="Helical" evidence="1">
    <location>
        <begin position="292"/>
        <end position="314"/>
    </location>
</feature>
<feature type="transmembrane region" description="Helical" evidence="1">
    <location>
        <begin position="12"/>
        <end position="31"/>
    </location>
</feature>
<feature type="transmembrane region" description="Helical" evidence="1">
    <location>
        <begin position="367"/>
        <end position="386"/>
    </location>
</feature>